<comment type="caution">
    <text evidence="2">The sequence shown here is derived from an EMBL/GenBank/DDBJ whole genome shotgun (WGS) entry which is preliminary data.</text>
</comment>
<sequence>MTNNFTPAKAGQQSKRLSKEEYAEKMKAEKEAVYQMADDTAKAIVSDPEKFKAFLDTQSRLDRYSAVNALLIFKQLPEASQLKNFDDWSKDNVKIQKGAKSISILEPVEYAKRDGTPA</sequence>
<feature type="region of interest" description="Disordered" evidence="1">
    <location>
        <begin position="1"/>
        <end position="22"/>
    </location>
</feature>
<reference evidence="2" key="1">
    <citation type="journal article" date="2012" name="PLoS ONE">
        <title>Gene sets for utilization of primary and secondary nutrition supplies in the distal gut of endangered iberian lynx.</title>
        <authorList>
            <person name="Alcaide M."/>
            <person name="Messina E."/>
            <person name="Richter M."/>
            <person name="Bargiela R."/>
            <person name="Peplies J."/>
            <person name="Huws S.A."/>
            <person name="Newbold C.J."/>
            <person name="Golyshin P.N."/>
            <person name="Simon M.A."/>
            <person name="Lopez G."/>
            <person name="Yakimov M.M."/>
            <person name="Ferrer M."/>
        </authorList>
    </citation>
    <scope>NUCLEOTIDE SEQUENCE</scope>
</reference>
<gene>
    <name evidence="2" type="ORF">EVA_19691</name>
</gene>
<evidence type="ECO:0008006" key="3">
    <source>
        <dbReference type="Google" id="ProtNLM"/>
    </source>
</evidence>
<dbReference type="EMBL" id="AMCI01007696">
    <property type="protein sequence ID" value="EJW92202.1"/>
    <property type="molecule type" value="Genomic_DNA"/>
</dbReference>
<dbReference type="AlphaFoldDB" id="J9FRJ7"/>
<feature type="non-terminal residue" evidence="2">
    <location>
        <position position="118"/>
    </location>
</feature>
<name>J9FRJ7_9ZZZZ</name>
<evidence type="ECO:0000256" key="1">
    <source>
        <dbReference type="SAM" id="MobiDB-lite"/>
    </source>
</evidence>
<proteinExistence type="predicted"/>
<accession>J9FRJ7</accession>
<organism evidence="2">
    <name type="scientific">gut metagenome</name>
    <dbReference type="NCBI Taxonomy" id="749906"/>
    <lineage>
        <taxon>unclassified sequences</taxon>
        <taxon>metagenomes</taxon>
        <taxon>organismal metagenomes</taxon>
    </lineage>
</organism>
<evidence type="ECO:0000313" key="2">
    <source>
        <dbReference type="EMBL" id="EJW92202.1"/>
    </source>
</evidence>
<protein>
    <recommendedName>
        <fullName evidence="3">LtrC-like protein</fullName>
    </recommendedName>
</protein>
<feature type="compositionally biased region" description="Polar residues" evidence="1">
    <location>
        <begin position="1"/>
        <end position="15"/>
    </location>
</feature>